<keyword evidence="1" id="KW-0472">Membrane</keyword>
<accession>A0A6P8HG05</accession>
<sequence>MEKRDIFLYGTSAFTASTLMVLLYRYLNRRRKNVYETRKLVNSYLMFHYGNPSEVLAFDFGPKDAIDFPVRCAEMCTMYLEKDIPSTAIDIGCAVGRSTFELARHCQDVVGIDYSKMFIDSCNDLKMYGKLHYQVTTEGCLYSEHDAIVDESIDRRRVSFLCGDACNLPSDLGQFGCVLAANLICRLQNPYSFLERLPSLVVPGGIVVLTCPFTWLKEFTPKALWLGGYKDSSGNPVNSFDTIKRYLERDFELLETKDMPFFIRETARKNQWSVAQTSIWKRHKAL</sequence>
<dbReference type="PANTHER" id="PTHR45445:SF2">
    <property type="entry name" value="METHYLTRANSFERASE TYPE 11 DOMAIN-CONTAINING PROTEIN"/>
    <property type="match status" value="1"/>
</dbReference>
<dbReference type="Proteomes" id="UP000515163">
    <property type="component" value="Unplaced"/>
</dbReference>
<dbReference type="RefSeq" id="XP_031555344.1">
    <property type="nucleotide sequence ID" value="XM_031699484.1"/>
</dbReference>
<dbReference type="InParanoid" id="A0A6P8HG05"/>
<keyword evidence="1" id="KW-0812">Transmembrane</keyword>
<dbReference type="Pfam" id="PF08241">
    <property type="entry name" value="Methyltransf_11"/>
    <property type="match status" value="1"/>
</dbReference>
<feature type="transmembrane region" description="Helical" evidence="1">
    <location>
        <begin position="6"/>
        <end position="27"/>
    </location>
</feature>
<evidence type="ECO:0000256" key="1">
    <source>
        <dbReference type="SAM" id="Phobius"/>
    </source>
</evidence>
<dbReference type="InterPro" id="IPR027625">
    <property type="entry name" value="OvoA_Cterm"/>
</dbReference>
<dbReference type="PANTHER" id="PTHR45445">
    <property type="match status" value="1"/>
</dbReference>
<dbReference type="InterPro" id="IPR013216">
    <property type="entry name" value="Methyltransf_11"/>
</dbReference>
<reference evidence="4" key="1">
    <citation type="submission" date="2025-08" db="UniProtKB">
        <authorList>
            <consortium name="RefSeq"/>
        </authorList>
    </citation>
    <scope>IDENTIFICATION</scope>
    <source>
        <tissue evidence="4">Tentacle</tissue>
    </source>
</reference>
<name>A0A6P8HG05_ACTTE</name>
<dbReference type="SUPFAM" id="SSF53335">
    <property type="entry name" value="S-adenosyl-L-methionine-dependent methyltransferases"/>
    <property type="match status" value="1"/>
</dbReference>
<dbReference type="AlphaFoldDB" id="A0A6P8HG05"/>
<dbReference type="Gene3D" id="3.40.50.150">
    <property type="entry name" value="Vaccinia Virus protein VP39"/>
    <property type="match status" value="1"/>
</dbReference>
<dbReference type="GeneID" id="116292216"/>
<proteinExistence type="predicted"/>
<dbReference type="CDD" id="cd02440">
    <property type="entry name" value="AdoMet_MTases"/>
    <property type="match status" value="1"/>
</dbReference>
<evidence type="ECO:0000313" key="4">
    <source>
        <dbReference type="RefSeq" id="XP_031555344.1"/>
    </source>
</evidence>
<protein>
    <submittedName>
        <fullName evidence="4">Uncharacterized protein LOC116292216</fullName>
    </submittedName>
</protein>
<dbReference type="KEGG" id="aten:116292216"/>
<dbReference type="OrthoDB" id="506498at2759"/>
<dbReference type="GO" id="GO:0008757">
    <property type="term" value="F:S-adenosylmethionine-dependent methyltransferase activity"/>
    <property type="evidence" value="ECO:0007669"/>
    <property type="project" value="InterPro"/>
</dbReference>
<keyword evidence="1" id="KW-1133">Transmembrane helix</keyword>
<evidence type="ECO:0000259" key="2">
    <source>
        <dbReference type="Pfam" id="PF08241"/>
    </source>
</evidence>
<evidence type="ECO:0000313" key="3">
    <source>
        <dbReference type="Proteomes" id="UP000515163"/>
    </source>
</evidence>
<dbReference type="InterPro" id="IPR029063">
    <property type="entry name" value="SAM-dependent_MTases_sf"/>
</dbReference>
<keyword evidence="3" id="KW-1185">Reference proteome</keyword>
<organism evidence="3 4">
    <name type="scientific">Actinia tenebrosa</name>
    <name type="common">Australian red waratah sea anemone</name>
    <dbReference type="NCBI Taxonomy" id="6105"/>
    <lineage>
        <taxon>Eukaryota</taxon>
        <taxon>Metazoa</taxon>
        <taxon>Cnidaria</taxon>
        <taxon>Anthozoa</taxon>
        <taxon>Hexacorallia</taxon>
        <taxon>Actiniaria</taxon>
        <taxon>Actiniidae</taxon>
        <taxon>Actinia</taxon>
    </lineage>
</organism>
<feature type="domain" description="Methyltransferase type 11" evidence="2">
    <location>
        <begin position="89"/>
        <end position="209"/>
    </location>
</feature>
<gene>
    <name evidence="4" type="primary">LOC116292216</name>
</gene>
<dbReference type="NCBIfam" id="TIGR04345">
    <property type="entry name" value="ovoA_Cterm"/>
    <property type="match status" value="1"/>
</dbReference>